<dbReference type="GO" id="GO:0006629">
    <property type="term" value="P:lipid metabolic process"/>
    <property type="evidence" value="ECO:0007669"/>
    <property type="project" value="InterPro"/>
</dbReference>
<dbReference type="PANTHER" id="PTHR11440">
    <property type="entry name" value="LECITHIN-CHOLESTEROL ACYLTRANSFERASE-RELATED"/>
    <property type="match status" value="1"/>
</dbReference>
<keyword evidence="2" id="KW-0808">Transferase</keyword>
<sequence length="514" mass="55959">MAIIERIIQPAVADDGSVHYSSVMSPPDESIAVCPMVPDRVIPVIFVPGVMGSNLKAVSGSYAGKVIWLVNGPAGVAASWLFRGARTRKQKLDPDTTAVYGGGDIPKGTVESEEELRRRGWGTVGKMSYGTFLPWLENALNDAHIAKTGLRSQLMHDLVADASGVSTLTSEEVALSYRYRMPVHAVGYNWLQSNARSAKTLEARAREFAQYYRDQGLRCEKVIIVTHSMGGLVSRYFSEVMGNRESVLGIAHGVMPTTGSATAYKRVRSGSEGIAGLVLGPTAGTMTPVFAQSPGPLQLLPGTDYGMNWLQFIDGSGSSISLPKANPYTEIYLQRGKWWGLVVDRLINPFDEKSSNIDDDWGNYQKLIFNHVLTFHQQLQAKFHSTTYAFYGDDIAHATWGKIIWKRKSAGNTTYPLDDEMSSDSGRGRVVLKSSATPAESTYDLQPAADSGDGTVPVRSGAAPSGFDGVKACIPYPDIDHEGAYKKEPQQKFALWAVTKIVSNVKGTTLEYTK</sequence>
<dbReference type="AlphaFoldDB" id="A0A7Z7BF05"/>
<dbReference type="Gene3D" id="3.40.50.1820">
    <property type="entry name" value="alpha/beta hydrolase"/>
    <property type="match status" value="1"/>
</dbReference>
<comment type="caution">
    <text evidence="2">The sequence shown here is derived from an EMBL/GenBank/DDBJ whole genome shotgun (WGS) entry which is preliminary data.</text>
</comment>
<organism evidence="2 3">
    <name type="scientific">Paraburkholderia steynii</name>
    <dbReference type="NCBI Taxonomy" id="1245441"/>
    <lineage>
        <taxon>Bacteria</taxon>
        <taxon>Pseudomonadati</taxon>
        <taxon>Pseudomonadota</taxon>
        <taxon>Betaproteobacteria</taxon>
        <taxon>Burkholderiales</taxon>
        <taxon>Burkholderiaceae</taxon>
        <taxon>Paraburkholderia</taxon>
    </lineage>
</organism>
<dbReference type="RefSeq" id="WP_091785825.1">
    <property type="nucleotide sequence ID" value="NZ_FNDI01000023.1"/>
</dbReference>
<dbReference type="Proteomes" id="UP000198900">
    <property type="component" value="Unassembled WGS sequence"/>
</dbReference>
<proteinExistence type="predicted"/>
<evidence type="ECO:0000256" key="1">
    <source>
        <dbReference type="SAM" id="MobiDB-lite"/>
    </source>
</evidence>
<dbReference type="GO" id="GO:0008374">
    <property type="term" value="F:O-acyltransferase activity"/>
    <property type="evidence" value="ECO:0007669"/>
    <property type="project" value="InterPro"/>
</dbReference>
<evidence type="ECO:0000313" key="2">
    <source>
        <dbReference type="EMBL" id="SDI74393.1"/>
    </source>
</evidence>
<dbReference type="InterPro" id="IPR003386">
    <property type="entry name" value="LACT/PDAT_acylTrfase"/>
</dbReference>
<feature type="region of interest" description="Disordered" evidence="1">
    <location>
        <begin position="434"/>
        <end position="459"/>
    </location>
</feature>
<accession>A0A7Z7BF05</accession>
<dbReference type="SUPFAM" id="SSF53474">
    <property type="entry name" value="alpha/beta-Hydrolases"/>
    <property type="match status" value="1"/>
</dbReference>
<keyword evidence="3" id="KW-1185">Reference proteome</keyword>
<evidence type="ECO:0000313" key="3">
    <source>
        <dbReference type="Proteomes" id="UP000198900"/>
    </source>
</evidence>
<dbReference type="Pfam" id="PF02450">
    <property type="entry name" value="LCAT"/>
    <property type="match status" value="1"/>
</dbReference>
<keyword evidence="2" id="KW-0012">Acyltransferase</keyword>
<gene>
    <name evidence="2" type="ORF">SAMN04487926_12343</name>
</gene>
<reference evidence="2" key="1">
    <citation type="submission" date="2016-10" db="EMBL/GenBank/DDBJ databases">
        <authorList>
            <person name="Varghese N."/>
            <person name="Submissions S."/>
        </authorList>
    </citation>
    <scope>NUCLEOTIDE SEQUENCE [LARGE SCALE GENOMIC DNA]</scope>
    <source>
        <strain evidence="2">YR281</strain>
    </source>
</reference>
<name>A0A7Z7BF05_9BURK</name>
<protein>
    <submittedName>
        <fullName evidence="2">Lecithin:cholesterol acyltransferase</fullName>
    </submittedName>
</protein>
<dbReference type="EMBL" id="FNDI01000023">
    <property type="protein sequence ID" value="SDI74393.1"/>
    <property type="molecule type" value="Genomic_DNA"/>
</dbReference>
<feature type="compositionally biased region" description="Polar residues" evidence="1">
    <location>
        <begin position="434"/>
        <end position="444"/>
    </location>
</feature>
<dbReference type="InterPro" id="IPR029058">
    <property type="entry name" value="AB_hydrolase_fold"/>
</dbReference>